<organism evidence="2 3">
    <name type="scientific">Canavalia gladiata</name>
    <name type="common">Sword bean</name>
    <name type="synonym">Dolichos gladiatus</name>
    <dbReference type="NCBI Taxonomy" id="3824"/>
    <lineage>
        <taxon>Eukaryota</taxon>
        <taxon>Viridiplantae</taxon>
        <taxon>Streptophyta</taxon>
        <taxon>Embryophyta</taxon>
        <taxon>Tracheophyta</taxon>
        <taxon>Spermatophyta</taxon>
        <taxon>Magnoliopsida</taxon>
        <taxon>eudicotyledons</taxon>
        <taxon>Gunneridae</taxon>
        <taxon>Pentapetalae</taxon>
        <taxon>rosids</taxon>
        <taxon>fabids</taxon>
        <taxon>Fabales</taxon>
        <taxon>Fabaceae</taxon>
        <taxon>Papilionoideae</taxon>
        <taxon>50 kb inversion clade</taxon>
        <taxon>NPAAA clade</taxon>
        <taxon>indigoferoid/millettioid clade</taxon>
        <taxon>Phaseoleae</taxon>
        <taxon>Canavalia</taxon>
    </lineage>
</organism>
<evidence type="ECO:0000313" key="3">
    <source>
        <dbReference type="Proteomes" id="UP001367508"/>
    </source>
</evidence>
<evidence type="ECO:0000313" key="2">
    <source>
        <dbReference type="EMBL" id="KAK7312929.1"/>
    </source>
</evidence>
<protein>
    <submittedName>
        <fullName evidence="2">Uncharacterized protein</fullName>
    </submittedName>
</protein>
<sequence>MASTNLTTNFAFVVMVYCVIYLLHEVVDKHARTRPDGGTSIVLTPLRTYTKSYHFHLAAYDNELVVGQMMLAMWVGEKGKKEKSAVENEQTVPSYFIFFGYEVTTCYLVTAFINQENVVYLIKEHSCGMWII</sequence>
<dbReference type="EMBL" id="JAYMYQ010000009">
    <property type="protein sequence ID" value="KAK7312929.1"/>
    <property type="molecule type" value="Genomic_DNA"/>
</dbReference>
<gene>
    <name evidence="2" type="ORF">VNO77_37188</name>
</gene>
<evidence type="ECO:0000256" key="1">
    <source>
        <dbReference type="SAM" id="Phobius"/>
    </source>
</evidence>
<feature type="transmembrane region" description="Helical" evidence="1">
    <location>
        <begin position="6"/>
        <end position="24"/>
    </location>
</feature>
<dbReference type="Proteomes" id="UP001367508">
    <property type="component" value="Unassembled WGS sequence"/>
</dbReference>
<proteinExistence type="predicted"/>
<comment type="caution">
    <text evidence="2">The sequence shown here is derived from an EMBL/GenBank/DDBJ whole genome shotgun (WGS) entry which is preliminary data.</text>
</comment>
<name>A0AAN9K9U3_CANGL</name>
<keyword evidence="1" id="KW-0472">Membrane</keyword>
<keyword evidence="3" id="KW-1185">Reference proteome</keyword>
<accession>A0AAN9K9U3</accession>
<dbReference type="AlphaFoldDB" id="A0AAN9K9U3"/>
<keyword evidence="1" id="KW-1133">Transmembrane helix</keyword>
<keyword evidence="1" id="KW-0812">Transmembrane</keyword>
<reference evidence="2 3" key="1">
    <citation type="submission" date="2024-01" db="EMBL/GenBank/DDBJ databases">
        <title>The genomes of 5 underutilized Papilionoideae crops provide insights into root nodulation and disease resistanc.</title>
        <authorList>
            <person name="Jiang F."/>
        </authorList>
    </citation>
    <scope>NUCLEOTIDE SEQUENCE [LARGE SCALE GENOMIC DNA]</scope>
    <source>
        <strain evidence="2">LVBAO_FW01</strain>
        <tissue evidence="2">Leaves</tissue>
    </source>
</reference>